<keyword evidence="2" id="KW-1185">Reference proteome</keyword>
<reference evidence="2" key="1">
    <citation type="journal article" date="2019" name="Int. J. Syst. Evol. Microbiol.">
        <title>The Global Catalogue of Microorganisms (GCM) 10K type strain sequencing project: providing services to taxonomists for standard genome sequencing and annotation.</title>
        <authorList>
            <consortium name="The Broad Institute Genomics Platform"/>
            <consortium name="The Broad Institute Genome Sequencing Center for Infectious Disease"/>
            <person name="Wu L."/>
            <person name="Ma J."/>
        </authorList>
    </citation>
    <scope>NUCLEOTIDE SEQUENCE [LARGE SCALE GENOMIC DNA]</scope>
    <source>
        <strain evidence="2">CCUG 57508</strain>
    </source>
</reference>
<gene>
    <name evidence="1" type="ORF">ACFQ2V_12000</name>
</gene>
<evidence type="ECO:0000313" key="1">
    <source>
        <dbReference type="EMBL" id="MFD1055031.1"/>
    </source>
</evidence>
<dbReference type="RefSeq" id="WP_386052935.1">
    <property type="nucleotide sequence ID" value="NZ_JBHTKH010000007.1"/>
</dbReference>
<dbReference type="Proteomes" id="UP001597046">
    <property type="component" value="Unassembled WGS sequence"/>
</dbReference>
<evidence type="ECO:0000313" key="2">
    <source>
        <dbReference type="Proteomes" id="UP001597046"/>
    </source>
</evidence>
<dbReference type="EMBL" id="JBHTKH010000007">
    <property type="protein sequence ID" value="MFD1055031.1"/>
    <property type="molecule type" value="Genomic_DNA"/>
</dbReference>
<accession>A0ABW3MWP9</accession>
<name>A0ABW3MWP9_9MICO</name>
<protein>
    <submittedName>
        <fullName evidence="1">Uncharacterized protein</fullName>
    </submittedName>
</protein>
<sequence>MTTLKTLVPGEVSRMLVEAAADRGVTVNELRDKQIRALLVDAIGDRRVTSTSWSQAEKGLDWITRQRSGVRDSCKACGAPVQWVESVKNDKAMPIDPLPHPNGNLRLERRGRGILAHVVPKSAPRPERAYRTHFATCPSAGQMRRRGHLQLVAGRPAKAGPDGRRFPDSTVRCPADGAPVAQVLVDAGIRRHLGCGLTPEEEQLLEQMHSLHQEGSP</sequence>
<comment type="caution">
    <text evidence="1">The sequence shown here is derived from an EMBL/GenBank/DDBJ whole genome shotgun (WGS) entry which is preliminary data.</text>
</comment>
<proteinExistence type="predicted"/>
<organism evidence="1 2">
    <name type="scientific">Terrabacter terrigena</name>
    <dbReference type="NCBI Taxonomy" id="574718"/>
    <lineage>
        <taxon>Bacteria</taxon>
        <taxon>Bacillati</taxon>
        <taxon>Actinomycetota</taxon>
        <taxon>Actinomycetes</taxon>
        <taxon>Micrococcales</taxon>
        <taxon>Intrasporangiaceae</taxon>
        <taxon>Terrabacter</taxon>
    </lineage>
</organism>